<reference evidence="1 2" key="1">
    <citation type="submission" date="2016-01" db="EMBL/GenBank/DDBJ databases">
        <authorList>
            <person name="Oliw E.H."/>
        </authorList>
    </citation>
    <scope>NUCLEOTIDE SEQUENCE [LARGE SCALE GENOMIC DNA]</scope>
    <source>
        <strain evidence="1">LMG 22029</strain>
    </source>
</reference>
<gene>
    <name evidence="1" type="ORF">AWB64_00632</name>
</gene>
<protein>
    <submittedName>
        <fullName evidence="1">Uncharacterized protein</fullName>
    </submittedName>
</protein>
<evidence type="ECO:0000313" key="2">
    <source>
        <dbReference type="Proteomes" id="UP000054893"/>
    </source>
</evidence>
<accession>A0A158F0W6</accession>
<organism evidence="1 2">
    <name type="scientific">Caballeronia sordidicola</name>
    <name type="common">Burkholderia sordidicola</name>
    <dbReference type="NCBI Taxonomy" id="196367"/>
    <lineage>
        <taxon>Bacteria</taxon>
        <taxon>Pseudomonadati</taxon>
        <taxon>Pseudomonadota</taxon>
        <taxon>Betaproteobacteria</taxon>
        <taxon>Burkholderiales</taxon>
        <taxon>Burkholderiaceae</taxon>
        <taxon>Caballeronia</taxon>
    </lineage>
</organism>
<dbReference type="AlphaFoldDB" id="A0A158F0W6"/>
<evidence type="ECO:0000313" key="1">
    <source>
        <dbReference type="EMBL" id="SAL13426.1"/>
    </source>
</evidence>
<dbReference type="Proteomes" id="UP000054893">
    <property type="component" value="Unassembled WGS sequence"/>
</dbReference>
<dbReference type="EMBL" id="FCOC02000001">
    <property type="protein sequence ID" value="SAL13426.1"/>
    <property type="molecule type" value="Genomic_DNA"/>
</dbReference>
<name>A0A158F0W6_CABSO</name>
<dbReference type="RefSeq" id="WP_341845186.1">
    <property type="nucleotide sequence ID" value="NZ_FCOC02000001.1"/>
</dbReference>
<proteinExistence type="predicted"/>
<sequence>MRASKGCAAWGRRGTGCGVIKLSQRALKSTSWIGQNCRLSAFPCFPVKFSLWYRPSACSPVVKLLMKPRVKHLGHAVRIGLAVLIAVTSAHASAYALDSLLDCKADAHAFIAPLQQDHVIEATPMRVEANSINAFKPTRGSHLTAFDFGVFAVVGFQKDDAIFKTGSGAPIAESAYGAVVIGGEDSVREKVRAAGSDAIIHHVAPFITAIFCNRD</sequence>